<name>A0A5J6VJU7_9VIRU</name>
<sequence length="169" mass="19479">MDINLINISPAVKIGPHYIASLQSEGILHLDTPTLIIQDVIYKEDNRLFRIKCSLESPNKAFVGMIKDIDEHVLEHAINVDGVFFSARDIGMTIEKDIYNEKIKKAFKPSYDNGTFEFTLHKKFHKTILLHLNKKVPFQSRIVLKNLTIESSKFYTLWELADIKLISSF</sequence>
<protein>
    <submittedName>
        <fullName evidence="1">Uncharacterized protein</fullName>
    </submittedName>
</protein>
<evidence type="ECO:0000313" key="1">
    <source>
        <dbReference type="EMBL" id="QFG74113.1"/>
    </source>
</evidence>
<organism evidence="1">
    <name type="scientific">Megaviridae environmental sample</name>
    <dbReference type="NCBI Taxonomy" id="1737588"/>
    <lineage>
        <taxon>Viruses</taxon>
        <taxon>Varidnaviria</taxon>
        <taxon>Bamfordvirae</taxon>
        <taxon>Nucleocytoviricota</taxon>
        <taxon>Megaviricetes</taxon>
        <taxon>Imitervirales</taxon>
        <taxon>Mimiviridae</taxon>
        <taxon>environmental samples</taxon>
    </lineage>
</organism>
<accession>A0A5J6VJU7</accession>
<reference evidence="1" key="1">
    <citation type="journal article" date="2019" name="Philos. Trans. R. Soc. Lond., B, Biol. Sci.">
        <title>Targeted metagenomic recovery of four divergent viruses reveals shared and distinctive characteristics of giant viruses of marine eukaryotes.</title>
        <authorList>
            <person name="Needham D.M."/>
            <person name="Poirier C."/>
            <person name="Hehenberger E."/>
            <person name="Jimenez V."/>
            <person name="Swalwell J.E."/>
            <person name="Santoro A.E."/>
            <person name="Worden A.Z."/>
        </authorList>
    </citation>
    <scope>NUCLEOTIDE SEQUENCE</scope>
    <source>
        <strain evidence="1">OPacV-662</strain>
    </source>
</reference>
<proteinExistence type="predicted"/>
<dbReference type="EMBL" id="MN448279">
    <property type="protein sequence ID" value="QFG74113.1"/>
    <property type="molecule type" value="Genomic_DNA"/>
</dbReference>